<feature type="transmembrane region" description="Helical" evidence="1">
    <location>
        <begin position="56"/>
        <end position="75"/>
    </location>
</feature>
<keyword evidence="1" id="KW-1133">Transmembrane helix</keyword>
<evidence type="ECO:0000256" key="1">
    <source>
        <dbReference type="SAM" id="Phobius"/>
    </source>
</evidence>
<evidence type="ECO:0000313" key="2">
    <source>
        <dbReference type="EMBL" id="ARS89919.1"/>
    </source>
</evidence>
<dbReference type="AlphaFoldDB" id="A0A2Z2HS16"/>
<keyword evidence="1" id="KW-0472">Membrane</keyword>
<accession>A0A2Z2HS16</accession>
<dbReference type="Proteomes" id="UP000250088">
    <property type="component" value="Chromosome"/>
</dbReference>
<sequence length="84" mass="9173">MVLMFWILLAAAIVFLAAAVAIWFWLHPVRELVAVLEDVGPAESPLVGWFTEAAEWMPFVVLLSIVVLLVAGAIYNRSSAYGGI</sequence>
<name>A0A2Z2HS16_9EURY</name>
<reference evidence="3" key="1">
    <citation type="submission" date="2017-02" db="EMBL/GenBank/DDBJ databases">
        <title>Natronthermophilus aegyptiacus gen. nov.,sp. nov., an aerobic, extremely halophilic alkalithermophilic archaeon isolated from the athalassohaline Wadi An Natrun, Egypt.</title>
        <authorList>
            <person name="Zhao B."/>
        </authorList>
    </citation>
    <scope>NUCLEOTIDE SEQUENCE [LARGE SCALE GENOMIC DNA]</scope>
    <source>
        <strain evidence="3">JW/NM-HA 15</strain>
    </source>
</reference>
<keyword evidence="3" id="KW-1185">Reference proteome</keyword>
<organism evidence="2 3">
    <name type="scientific">Natrarchaeobaculum aegyptiacum</name>
    <dbReference type="NCBI Taxonomy" id="745377"/>
    <lineage>
        <taxon>Archaea</taxon>
        <taxon>Methanobacteriati</taxon>
        <taxon>Methanobacteriota</taxon>
        <taxon>Stenosarchaea group</taxon>
        <taxon>Halobacteria</taxon>
        <taxon>Halobacteriales</taxon>
        <taxon>Natrialbaceae</taxon>
        <taxon>Natrarchaeobaculum</taxon>
    </lineage>
</organism>
<protein>
    <submittedName>
        <fullName evidence="2">Uncharacterized protein</fullName>
    </submittedName>
</protein>
<proteinExistence type="predicted"/>
<keyword evidence="1" id="KW-0812">Transmembrane</keyword>
<dbReference type="EMBL" id="CP019893">
    <property type="protein sequence ID" value="ARS89919.1"/>
    <property type="molecule type" value="Genomic_DNA"/>
</dbReference>
<dbReference type="KEGG" id="naj:B1756_09385"/>
<evidence type="ECO:0000313" key="3">
    <source>
        <dbReference type="Proteomes" id="UP000250088"/>
    </source>
</evidence>
<gene>
    <name evidence="2" type="ORF">B1756_09385</name>
</gene>